<protein>
    <submittedName>
        <fullName evidence="2">Uncharacterized protein</fullName>
    </submittedName>
</protein>
<dbReference type="AlphaFoldDB" id="A0A066XAC2"/>
<comment type="caution">
    <text evidence="2">The sequence shown here is derived from an EMBL/GenBank/DDBJ whole genome shotgun (WGS) entry which is preliminary data.</text>
</comment>
<keyword evidence="3" id="KW-1185">Reference proteome</keyword>
<organism evidence="2 3">
    <name type="scientific">Colletotrichum sublineola</name>
    <name type="common">Sorghum anthracnose fungus</name>
    <dbReference type="NCBI Taxonomy" id="1173701"/>
    <lineage>
        <taxon>Eukaryota</taxon>
        <taxon>Fungi</taxon>
        <taxon>Dikarya</taxon>
        <taxon>Ascomycota</taxon>
        <taxon>Pezizomycotina</taxon>
        <taxon>Sordariomycetes</taxon>
        <taxon>Hypocreomycetidae</taxon>
        <taxon>Glomerellales</taxon>
        <taxon>Glomerellaceae</taxon>
        <taxon>Colletotrichum</taxon>
        <taxon>Colletotrichum graminicola species complex</taxon>
    </lineage>
</organism>
<dbReference type="EMBL" id="JMSE01001114">
    <property type="protein sequence ID" value="KDN64604.1"/>
    <property type="molecule type" value="Genomic_DNA"/>
</dbReference>
<evidence type="ECO:0000256" key="1">
    <source>
        <dbReference type="SAM" id="MobiDB-lite"/>
    </source>
</evidence>
<dbReference type="OrthoDB" id="5359669at2759"/>
<feature type="compositionally biased region" description="Polar residues" evidence="1">
    <location>
        <begin position="230"/>
        <end position="254"/>
    </location>
</feature>
<feature type="region of interest" description="Disordered" evidence="1">
    <location>
        <begin position="406"/>
        <end position="464"/>
    </location>
</feature>
<feature type="region of interest" description="Disordered" evidence="1">
    <location>
        <begin position="165"/>
        <end position="187"/>
    </location>
</feature>
<feature type="compositionally biased region" description="Low complexity" evidence="1">
    <location>
        <begin position="422"/>
        <end position="433"/>
    </location>
</feature>
<dbReference type="eggNOG" id="ENOG502SUJQ">
    <property type="taxonomic scope" value="Eukaryota"/>
</dbReference>
<feature type="region of interest" description="Disordered" evidence="1">
    <location>
        <begin position="217"/>
        <end position="270"/>
    </location>
</feature>
<evidence type="ECO:0000313" key="2">
    <source>
        <dbReference type="EMBL" id="KDN64604.1"/>
    </source>
</evidence>
<reference evidence="3" key="1">
    <citation type="journal article" date="2014" name="Genome Announc.">
        <title>Draft genome sequence of Colletotrichum sublineola, a destructive pathogen of cultivated sorghum.</title>
        <authorList>
            <person name="Baroncelli R."/>
            <person name="Sanz-Martin J.M."/>
            <person name="Rech G.E."/>
            <person name="Sukno S.A."/>
            <person name="Thon M.R."/>
        </authorList>
    </citation>
    <scope>NUCLEOTIDE SEQUENCE [LARGE SCALE GENOMIC DNA]</scope>
    <source>
        <strain evidence="3">TX430BB</strain>
    </source>
</reference>
<sequence length="784" mass="85151">MLRLDATVICIPLSEVKGYGRTHQRRRADTDQLSTISPKAEWQSLHEAMDFPLPFPSDKSTLVLPQNISTATEGSGIYSGCDNGNDSGGNHIDKDNNHDKVDKASSVDVNEVIILNTGQHTDPTGSTSILRPPLPPPFASTPRVSSPLYRPSTPIRLSRATELNETSHVAPPALHSSLAPSSTLTSPYGHDAQHTAAVRASLQRLVIYDDAIAATAQPQTSRDLPEARHQSQFHASNTTPSSRLFTLETSTPASWSRRHRRQAGARSPARMGTPGFVGLYGGLENSDETVLNGTIAYTRAHQVHPVDDAALSECGTGNVTGEPNLVNEALIVAWTDGTLVSPSGLEQQCQKQKEHYLSHEPFKVSSDDGLLCPPYLRTSGSPALPMETGRGCRAYMGQRCDECEAEEDSTKMRTGGYPSERTSATAATSLSSTPAPPRFGKDELDMEGPGPKRAREGGTETPTQREMWSNAAAMSSFGRSFTSASPVMALQPQPAHQANFGMESYAPQAAPFGQPSSYQRCAVPPAMAAGNLRVAGRKRSRDEAAPNLATDEPDPHSDPKEPEEEWEYGPGMVLIKKGGYVADASSQSGTWVEEKAAQDNARKVNEALTRLHEQQQRPSLRSNKSQRLTQNDIHNLQEVARPAIVSASETLSLENSAQPVVDQFTLHLGIGWRRISEDQHIQAAARGWARYIENHYPVSSVVIRLESKGLQSYLVEAAEGFFLFAEDLRQGRFVSKDAEGALRNLKCSPPVFVGQETLFATESPAATESRNTVFATEVDSHMEM</sequence>
<accession>A0A066XAC2</accession>
<gene>
    <name evidence="2" type="ORF">CSUB01_07347</name>
</gene>
<feature type="compositionally biased region" description="Polar residues" evidence="1">
    <location>
        <begin position="118"/>
        <end position="129"/>
    </location>
</feature>
<feature type="region of interest" description="Disordered" evidence="1">
    <location>
        <begin position="118"/>
        <end position="150"/>
    </location>
</feature>
<proteinExistence type="predicted"/>
<dbReference type="Proteomes" id="UP000027238">
    <property type="component" value="Unassembled WGS sequence"/>
</dbReference>
<evidence type="ECO:0000313" key="3">
    <source>
        <dbReference type="Proteomes" id="UP000027238"/>
    </source>
</evidence>
<name>A0A066XAC2_COLSU</name>
<feature type="region of interest" description="Disordered" evidence="1">
    <location>
        <begin position="533"/>
        <end position="566"/>
    </location>
</feature>
<dbReference type="HOGENOM" id="CLU_357524_0_0_1"/>
<dbReference type="STRING" id="1173701.A0A066XAC2"/>
<feature type="compositionally biased region" description="Low complexity" evidence="1">
    <location>
        <begin position="170"/>
        <end position="187"/>
    </location>
</feature>